<comment type="catalytic activity">
    <reaction evidence="13">
        <text>oxaloacetate + H(+) = pyruvate + CO2</text>
        <dbReference type="Rhea" id="RHEA:15641"/>
        <dbReference type="ChEBI" id="CHEBI:15361"/>
        <dbReference type="ChEBI" id="CHEBI:15378"/>
        <dbReference type="ChEBI" id="CHEBI:16452"/>
        <dbReference type="ChEBI" id="CHEBI:16526"/>
        <dbReference type="EC" id="4.1.1.112"/>
    </reaction>
</comment>
<feature type="non-terminal residue" evidence="16">
    <location>
        <position position="1"/>
    </location>
</feature>
<dbReference type="EMBL" id="CAJPEV010001155">
    <property type="protein sequence ID" value="CAG0891054.1"/>
    <property type="molecule type" value="Genomic_DNA"/>
</dbReference>
<evidence type="ECO:0000256" key="4">
    <source>
        <dbReference type="ARBA" id="ARBA00032305"/>
    </source>
</evidence>
<dbReference type="Gene3D" id="3.90.850.10">
    <property type="entry name" value="Fumarylacetoacetase-like, C-terminal domain"/>
    <property type="match status" value="1"/>
</dbReference>
<dbReference type="GO" id="GO:0018773">
    <property type="term" value="F:acetylpyruvate hydrolase activity"/>
    <property type="evidence" value="ECO:0007669"/>
    <property type="project" value="TreeGrafter"/>
</dbReference>
<dbReference type="PANTHER" id="PTHR11820">
    <property type="entry name" value="ACYLPYRUVASE"/>
    <property type="match status" value="1"/>
</dbReference>
<reference evidence="16" key="1">
    <citation type="submission" date="2020-11" db="EMBL/GenBank/DDBJ databases">
        <authorList>
            <person name="Tran Van P."/>
        </authorList>
    </citation>
    <scope>NUCLEOTIDE SEQUENCE</scope>
</reference>
<evidence type="ECO:0000256" key="10">
    <source>
        <dbReference type="ARBA" id="ARBA00044980"/>
    </source>
</evidence>
<keyword evidence="3" id="KW-0479">Metal-binding</keyword>
<dbReference type="EC" id="4.1.1.112" evidence="2"/>
<dbReference type="AlphaFoldDB" id="A0A7R8XFU9"/>
<evidence type="ECO:0000256" key="2">
    <source>
        <dbReference type="ARBA" id="ARBA00012947"/>
    </source>
</evidence>
<evidence type="ECO:0000256" key="3">
    <source>
        <dbReference type="ARBA" id="ARBA00022723"/>
    </source>
</evidence>
<organism evidence="16">
    <name type="scientific">Darwinula stevensoni</name>
    <dbReference type="NCBI Taxonomy" id="69355"/>
    <lineage>
        <taxon>Eukaryota</taxon>
        <taxon>Metazoa</taxon>
        <taxon>Ecdysozoa</taxon>
        <taxon>Arthropoda</taxon>
        <taxon>Crustacea</taxon>
        <taxon>Oligostraca</taxon>
        <taxon>Ostracoda</taxon>
        <taxon>Podocopa</taxon>
        <taxon>Podocopida</taxon>
        <taxon>Darwinulocopina</taxon>
        <taxon>Darwinuloidea</taxon>
        <taxon>Darwinulidae</taxon>
        <taxon>Darwinula</taxon>
    </lineage>
</organism>
<dbReference type="InterPro" id="IPR011234">
    <property type="entry name" value="Fumarylacetoacetase-like_C"/>
</dbReference>
<feature type="non-terminal residue" evidence="16">
    <location>
        <position position="189"/>
    </location>
</feature>
<comment type="similarity">
    <text evidence="1">Belongs to the FAH family.</text>
</comment>
<comment type="catalytic activity">
    <reaction evidence="14">
        <text>acetylpyruvate + H2O = acetate + pyruvate + H(+)</text>
        <dbReference type="Rhea" id="RHEA:16097"/>
        <dbReference type="ChEBI" id="CHEBI:15360"/>
        <dbReference type="ChEBI" id="CHEBI:15361"/>
        <dbReference type="ChEBI" id="CHEBI:15377"/>
        <dbReference type="ChEBI" id="CHEBI:15378"/>
        <dbReference type="ChEBI" id="CHEBI:30089"/>
    </reaction>
</comment>
<evidence type="ECO:0000256" key="6">
    <source>
        <dbReference type="ARBA" id="ARBA00042340"/>
    </source>
</evidence>
<evidence type="ECO:0000313" key="17">
    <source>
        <dbReference type="Proteomes" id="UP000677054"/>
    </source>
</evidence>
<evidence type="ECO:0000256" key="13">
    <source>
        <dbReference type="ARBA" id="ARBA00047973"/>
    </source>
</evidence>
<dbReference type="EMBL" id="LR900672">
    <property type="protein sequence ID" value="CAD7246507.1"/>
    <property type="molecule type" value="Genomic_DNA"/>
</dbReference>
<comment type="catalytic activity">
    <reaction evidence="8">
        <text>oxaloacetate = enol-oxaloacetate</text>
        <dbReference type="Rhea" id="RHEA:16021"/>
        <dbReference type="ChEBI" id="CHEBI:16452"/>
        <dbReference type="ChEBI" id="CHEBI:17479"/>
        <dbReference type="EC" id="5.3.2.2"/>
    </reaction>
    <physiologicalReaction direction="right-to-left" evidence="8">
        <dbReference type="Rhea" id="RHEA:16023"/>
    </physiologicalReaction>
</comment>
<dbReference type="PANTHER" id="PTHR11820:SF7">
    <property type="entry name" value="ACYLPYRUVASE FAHD1, MITOCHONDRIAL"/>
    <property type="match status" value="1"/>
</dbReference>
<feature type="domain" description="Fumarylacetoacetase-like C-terminal" evidence="15">
    <location>
        <begin position="2"/>
        <end position="182"/>
    </location>
</feature>
<dbReference type="GO" id="GO:0005739">
    <property type="term" value="C:mitochondrion"/>
    <property type="evidence" value="ECO:0007669"/>
    <property type="project" value="TreeGrafter"/>
</dbReference>
<dbReference type="GO" id="GO:0019752">
    <property type="term" value="P:carboxylic acid metabolic process"/>
    <property type="evidence" value="ECO:0007669"/>
    <property type="project" value="UniProtKB-ARBA"/>
</dbReference>
<gene>
    <name evidence="16" type="ORF">DSTB1V02_LOCUS6356</name>
</gene>
<dbReference type="FunFam" id="3.90.850.10:FF:000003">
    <property type="entry name" value="Fumarylacetoacetate hydrolase domain-containing 1"/>
    <property type="match status" value="1"/>
</dbReference>
<dbReference type="Proteomes" id="UP000677054">
    <property type="component" value="Unassembled WGS sequence"/>
</dbReference>
<dbReference type="SUPFAM" id="SSF56529">
    <property type="entry name" value="FAH"/>
    <property type="match status" value="1"/>
</dbReference>
<dbReference type="GO" id="GO:0046872">
    <property type="term" value="F:metal ion binding"/>
    <property type="evidence" value="ECO:0007669"/>
    <property type="project" value="UniProtKB-KW"/>
</dbReference>
<dbReference type="EC" id="5.3.2.2" evidence="9"/>
<accession>A0A7R8XFU9</accession>
<evidence type="ECO:0000256" key="12">
    <source>
        <dbReference type="ARBA" id="ARBA00047963"/>
    </source>
</evidence>
<sequence>DHAAELGNVIPDKPLLFLKPPSSYILEGQKIEIPLGCHVLHHEIELGVVIGSKCSRVPEHQATQHIGGYVLALDMTARDFQDEAKKKSAPWSLAKGFDTSCPVSRFLSQDEVKNPSSERLWCTVNGVMKQEGTTKDMIFPIQKLISYISDYFTLEEGDLILTGTPAGVGPVQSGDIIEGGLGDIIKFKF</sequence>
<evidence type="ECO:0000256" key="1">
    <source>
        <dbReference type="ARBA" id="ARBA00010211"/>
    </source>
</evidence>
<evidence type="ECO:0000256" key="7">
    <source>
        <dbReference type="ARBA" id="ARBA00044830"/>
    </source>
</evidence>
<evidence type="ECO:0000313" key="16">
    <source>
        <dbReference type="EMBL" id="CAD7246507.1"/>
    </source>
</evidence>
<evidence type="ECO:0000256" key="5">
    <source>
        <dbReference type="ARBA" id="ARBA00039040"/>
    </source>
</evidence>
<evidence type="ECO:0000259" key="15">
    <source>
        <dbReference type="Pfam" id="PF01557"/>
    </source>
</evidence>
<dbReference type="GO" id="GO:0050163">
    <property type="term" value="F:oxaloacetate tautomerase activity"/>
    <property type="evidence" value="ECO:0007669"/>
    <property type="project" value="UniProtKB-EC"/>
</dbReference>
<dbReference type="OrthoDB" id="411064at2759"/>
<dbReference type="Pfam" id="PF01557">
    <property type="entry name" value="FAA_hydrolase"/>
    <property type="match status" value="1"/>
</dbReference>
<evidence type="ECO:0000256" key="11">
    <source>
        <dbReference type="ARBA" id="ARBA00047858"/>
    </source>
</evidence>
<dbReference type="GO" id="GO:0008948">
    <property type="term" value="F:oxaloacetate decarboxylase activity"/>
    <property type="evidence" value="ECO:0007669"/>
    <property type="project" value="UniProtKB-EC"/>
</dbReference>
<dbReference type="InterPro" id="IPR036663">
    <property type="entry name" value="Fumarylacetoacetase_C_sf"/>
</dbReference>
<dbReference type="GO" id="GO:0047621">
    <property type="term" value="F:acylpyruvate hydrolase activity"/>
    <property type="evidence" value="ECO:0007669"/>
    <property type="project" value="UniProtKB-EC"/>
</dbReference>
<protein>
    <recommendedName>
        <fullName evidence="10">Oxaloacetate tautomerase FAHD1, mitochondrial</fullName>
        <ecNumber evidence="5">3.7.1.5</ecNumber>
        <ecNumber evidence="2">4.1.1.112</ecNumber>
        <ecNumber evidence="9">5.3.2.2</ecNumber>
    </recommendedName>
    <alternativeName>
        <fullName evidence="7">Acylpyruvase FAHD1</fullName>
    </alternativeName>
    <alternativeName>
        <fullName evidence="6">Fumarylacetoacetate hydrolase domain-containing protein 1</fullName>
    </alternativeName>
    <alternativeName>
        <fullName evidence="4">Oxaloacetate decarboxylase</fullName>
    </alternativeName>
</protein>
<proteinExistence type="inferred from homology"/>
<evidence type="ECO:0000256" key="9">
    <source>
        <dbReference type="ARBA" id="ARBA00044973"/>
    </source>
</evidence>
<evidence type="ECO:0000256" key="8">
    <source>
        <dbReference type="ARBA" id="ARBA00044911"/>
    </source>
</evidence>
<comment type="catalytic activity">
    <reaction evidence="12">
        <text>3-fumarylpyruvate + H2O = fumarate + pyruvate + H(+)</text>
        <dbReference type="Rhea" id="RHEA:26168"/>
        <dbReference type="ChEBI" id="CHEBI:15361"/>
        <dbReference type="ChEBI" id="CHEBI:15377"/>
        <dbReference type="ChEBI" id="CHEBI:15378"/>
        <dbReference type="ChEBI" id="CHEBI:16854"/>
        <dbReference type="ChEBI" id="CHEBI:29806"/>
    </reaction>
</comment>
<evidence type="ECO:0000256" key="14">
    <source>
        <dbReference type="ARBA" id="ARBA00048846"/>
    </source>
</evidence>
<dbReference type="EC" id="3.7.1.5" evidence="5"/>
<comment type="catalytic activity">
    <reaction evidence="11">
        <text>a 3-acylpyruvate + H2O = a carboxylate + pyruvate + H(+)</text>
        <dbReference type="Rhea" id="RHEA:19009"/>
        <dbReference type="ChEBI" id="CHEBI:15361"/>
        <dbReference type="ChEBI" id="CHEBI:15377"/>
        <dbReference type="ChEBI" id="CHEBI:15378"/>
        <dbReference type="ChEBI" id="CHEBI:29067"/>
        <dbReference type="ChEBI" id="CHEBI:57278"/>
        <dbReference type="EC" id="3.7.1.5"/>
    </reaction>
</comment>
<keyword evidence="17" id="KW-1185">Reference proteome</keyword>
<name>A0A7R8XFU9_9CRUS</name>